<sequence length="136" mass="13860">MLVAKILGWGLLAGTAHIAAMALLYGRPSVARLRPPTGGGGAGVGSGGRGLAVRLLGSQVEVYVMTVGYLWLHPLLPVGGLLGAVGLAGLFAALRVCAPVWALWARGAYSRGYLTVEVAAGVLGSLVVVLTLWTLD</sequence>
<keyword evidence="3" id="KW-1185">Reference proteome</keyword>
<name>A0A3A4K1W0_9NOCA</name>
<reference evidence="2 3" key="1">
    <citation type="submission" date="2018-09" db="EMBL/GenBank/DDBJ databases">
        <title>YIM PH21274 draft genome.</title>
        <authorList>
            <person name="Miao C."/>
        </authorList>
    </citation>
    <scope>NUCLEOTIDE SEQUENCE [LARGE SCALE GENOMIC DNA]</scope>
    <source>
        <strain evidence="2 3">YIM PH 21724</strain>
    </source>
</reference>
<gene>
    <name evidence="2" type="ORF">D5S18_05950</name>
</gene>
<dbReference type="Proteomes" id="UP000266677">
    <property type="component" value="Unassembled WGS sequence"/>
</dbReference>
<dbReference type="AlphaFoldDB" id="A0A3A4K1W0"/>
<comment type="caution">
    <text evidence="2">The sequence shown here is derived from an EMBL/GenBank/DDBJ whole genome shotgun (WGS) entry which is preliminary data.</text>
</comment>
<dbReference type="RefSeq" id="WP_120038792.1">
    <property type="nucleotide sequence ID" value="NZ_QZFU01000013.1"/>
</dbReference>
<keyword evidence="1" id="KW-1133">Transmembrane helix</keyword>
<evidence type="ECO:0000313" key="3">
    <source>
        <dbReference type="Proteomes" id="UP000266677"/>
    </source>
</evidence>
<feature type="transmembrane region" description="Helical" evidence="1">
    <location>
        <begin position="116"/>
        <end position="135"/>
    </location>
</feature>
<accession>A0A3A4K1W0</accession>
<proteinExistence type="predicted"/>
<dbReference type="OrthoDB" id="4560846at2"/>
<evidence type="ECO:0000256" key="1">
    <source>
        <dbReference type="SAM" id="Phobius"/>
    </source>
</evidence>
<dbReference type="EMBL" id="QZFU01000013">
    <property type="protein sequence ID" value="RJO78428.1"/>
    <property type="molecule type" value="Genomic_DNA"/>
</dbReference>
<evidence type="ECO:0000313" key="2">
    <source>
        <dbReference type="EMBL" id="RJO78428.1"/>
    </source>
</evidence>
<feature type="transmembrane region" description="Helical" evidence="1">
    <location>
        <begin position="78"/>
        <end position="104"/>
    </location>
</feature>
<keyword evidence="1" id="KW-0472">Membrane</keyword>
<keyword evidence="1" id="KW-0812">Transmembrane</keyword>
<feature type="transmembrane region" description="Helical" evidence="1">
    <location>
        <begin position="6"/>
        <end position="25"/>
    </location>
</feature>
<organism evidence="2 3">
    <name type="scientific">Nocardia panacis</name>
    <dbReference type="NCBI Taxonomy" id="2340916"/>
    <lineage>
        <taxon>Bacteria</taxon>
        <taxon>Bacillati</taxon>
        <taxon>Actinomycetota</taxon>
        <taxon>Actinomycetes</taxon>
        <taxon>Mycobacteriales</taxon>
        <taxon>Nocardiaceae</taxon>
        <taxon>Nocardia</taxon>
    </lineage>
</organism>
<protein>
    <submittedName>
        <fullName evidence="2">Uncharacterized protein</fullName>
    </submittedName>
</protein>